<comment type="caution">
    <text evidence="3">The sequence shown here is derived from an EMBL/GenBank/DDBJ whole genome shotgun (WGS) entry which is preliminary data.</text>
</comment>
<sequence length="293" mass="32686">MSEHDTLAQRLGIILTKLNGGQRLSINTLAEEFNVSERTIQRDLNVRLAYLPLQREGQHYSLDPSYFGRSNTSALLRLCEQVGATALFPDNHQSLFSQWLAPSGSPVFFLSGFNLDSESQQHQHLKPLAKAITNRCHVSIQWQGGLGSVVIAPYLLINHKGCWHIAGMSTDTLIIEPIANIVHAQELAETFMQQEEVIVQLKRMVANESMPVVEVILKAAACIAHNFLHRIVLPQQAMLKELDDGSLLLSSHVIDVMQLLPTIKAYLPHLQVISPTTLQAQLKRDVKVLLSQL</sequence>
<evidence type="ECO:0000313" key="4">
    <source>
        <dbReference type="Proteomes" id="UP000054197"/>
    </source>
</evidence>
<dbReference type="EMBL" id="LKEF01000044">
    <property type="protein sequence ID" value="KTB59610.1"/>
    <property type="molecule type" value="Genomic_DNA"/>
</dbReference>
<dbReference type="PANTHER" id="PTHR34580:SF1">
    <property type="entry name" value="PROTEIN PAFC"/>
    <property type="match status" value="1"/>
</dbReference>
<dbReference type="PANTHER" id="PTHR34580">
    <property type="match status" value="1"/>
</dbReference>
<protein>
    <recommendedName>
        <fullName evidence="5">DNA-binding protein</fullName>
    </recommendedName>
</protein>
<dbReference type="Pfam" id="PF08279">
    <property type="entry name" value="HTH_11"/>
    <property type="match status" value="1"/>
</dbReference>
<dbReference type="Gene3D" id="1.10.10.10">
    <property type="entry name" value="Winged helix-like DNA-binding domain superfamily/Winged helix DNA-binding domain"/>
    <property type="match status" value="1"/>
</dbReference>
<dbReference type="InterPro" id="IPR036390">
    <property type="entry name" value="WH_DNA-bd_sf"/>
</dbReference>
<name>A0A0W0HFY3_PSEFL</name>
<dbReference type="InterPro" id="IPR051534">
    <property type="entry name" value="CBASS_pafABC_assoc_protein"/>
</dbReference>
<dbReference type="SUPFAM" id="SSF46785">
    <property type="entry name" value="Winged helix' DNA-binding domain"/>
    <property type="match status" value="1"/>
</dbReference>
<dbReference type="Proteomes" id="UP000054197">
    <property type="component" value="Unassembled WGS sequence"/>
</dbReference>
<evidence type="ECO:0000313" key="3">
    <source>
        <dbReference type="EMBL" id="KTB59610.1"/>
    </source>
</evidence>
<dbReference type="InterPro" id="IPR057727">
    <property type="entry name" value="WCX_dom"/>
</dbReference>
<evidence type="ECO:0000259" key="1">
    <source>
        <dbReference type="Pfam" id="PF08279"/>
    </source>
</evidence>
<evidence type="ECO:0008006" key="5">
    <source>
        <dbReference type="Google" id="ProtNLM"/>
    </source>
</evidence>
<feature type="domain" description="Helix-turn-helix type 11" evidence="1">
    <location>
        <begin position="14"/>
        <end position="44"/>
    </location>
</feature>
<dbReference type="PROSITE" id="PS52050">
    <property type="entry name" value="WYL"/>
    <property type="match status" value="1"/>
</dbReference>
<feature type="domain" description="WCX" evidence="2">
    <location>
        <begin position="213"/>
        <end position="287"/>
    </location>
</feature>
<evidence type="ECO:0000259" key="2">
    <source>
        <dbReference type="Pfam" id="PF25583"/>
    </source>
</evidence>
<dbReference type="InterPro" id="IPR036388">
    <property type="entry name" value="WH-like_DNA-bd_sf"/>
</dbReference>
<gene>
    <name evidence="3" type="ORF">AO063_03265</name>
</gene>
<dbReference type="Pfam" id="PF25583">
    <property type="entry name" value="WCX"/>
    <property type="match status" value="1"/>
</dbReference>
<organism evidence="3 4">
    <name type="scientific">Pseudomonas fluorescens ICMP 11288</name>
    <dbReference type="NCBI Taxonomy" id="1198309"/>
    <lineage>
        <taxon>Bacteria</taxon>
        <taxon>Pseudomonadati</taxon>
        <taxon>Pseudomonadota</taxon>
        <taxon>Gammaproteobacteria</taxon>
        <taxon>Pseudomonadales</taxon>
        <taxon>Pseudomonadaceae</taxon>
        <taxon>Pseudomonas</taxon>
    </lineage>
</organism>
<dbReference type="RefSeq" id="WP_058421849.1">
    <property type="nucleotide sequence ID" value="NZ_LKEF01000044.1"/>
</dbReference>
<reference evidence="3 4" key="1">
    <citation type="submission" date="2015-09" db="EMBL/GenBank/DDBJ databases">
        <title>Genome sequence of ICMP 11288.</title>
        <authorList>
            <person name="Visnovsky S."/>
            <person name="Lu A."/>
            <person name="Panda P."/>
            <person name="Pitman A."/>
        </authorList>
    </citation>
    <scope>NUCLEOTIDE SEQUENCE [LARGE SCALE GENOMIC DNA]</scope>
    <source>
        <strain evidence="3 4">ICMP 11288</strain>
    </source>
</reference>
<dbReference type="InterPro" id="IPR013196">
    <property type="entry name" value="HTH_11"/>
</dbReference>
<accession>A0A0W0HFY3</accession>
<dbReference type="AlphaFoldDB" id="A0A0W0HFY3"/>
<proteinExistence type="predicted"/>